<sequence>MLRENCAPSGYLSGLELTRLAAALLATMYHAGGRGLAAPQIGVMRRVFVMDATWKGGVSEPVVMTDPEILSFSDVQVSMQEQCLSIPDRPVEVTRPESIQIAWYDLRGLFHSQTLTGLSARIAQHEIDHLNGRLIVDVE</sequence>
<dbReference type="PRINTS" id="PR01576">
    <property type="entry name" value="PDEFORMYLASE"/>
</dbReference>
<dbReference type="Pfam" id="PF01327">
    <property type="entry name" value="Pep_deformylase"/>
    <property type="match status" value="1"/>
</dbReference>
<comment type="similarity">
    <text evidence="1">Belongs to the polypeptide deformylase family.</text>
</comment>
<dbReference type="AlphaFoldDB" id="A0A926GGI2"/>
<proteinExistence type="inferred from homology"/>
<evidence type="ECO:0000313" key="3">
    <source>
        <dbReference type="Proteomes" id="UP000608594"/>
    </source>
</evidence>
<dbReference type="PANTHER" id="PTHR10458:SF22">
    <property type="entry name" value="PEPTIDE DEFORMYLASE"/>
    <property type="match status" value="1"/>
</dbReference>
<dbReference type="Gene3D" id="3.90.45.10">
    <property type="entry name" value="Peptide deformylase"/>
    <property type="match status" value="1"/>
</dbReference>
<keyword evidence="3" id="KW-1185">Reference proteome</keyword>
<dbReference type="SUPFAM" id="SSF56420">
    <property type="entry name" value="Peptide deformylase"/>
    <property type="match status" value="1"/>
</dbReference>
<dbReference type="EMBL" id="JACOQL010000004">
    <property type="protein sequence ID" value="MBC9247862.1"/>
    <property type="molecule type" value="Genomic_DNA"/>
</dbReference>
<comment type="caution">
    <text evidence="2">The sequence shown here is derived from an EMBL/GenBank/DDBJ whole genome shotgun (WGS) entry which is preliminary data.</text>
</comment>
<evidence type="ECO:0000313" key="2">
    <source>
        <dbReference type="EMBL" id="MBC9247862.1"/>
    </source>
</evidence>
<dbReference type="CDD" id="cd00487">
    <property type="entry name" value="Pep_deformylase"/>
    <property type="match status" value="1"/>
</dbReference>
<protein>
    <submittedName>
        <fullName evidence="2">Peptide deformylase</fullName>
    </submittedName>
</protein>
<dbReference type="InterPro" id="IPR036821">
    <property type="entry name" value="Peptide_deformylase_sf"/>
</dbReference>
<dbReference type="GO" id="GO:0042586">
    <property type="term" value="F:peptide deformylase activity"/>
    <property type="evidence" value="ECO:0007669"/>
    <property type="project" value="InterPro"/>
</dbReference>
<organism evidence="2 3">
    <name type="scientific">Paracoccus amoyensis</name>
    <dbReference type="NCBI Taxonomy" id="2760093"/>
    <lineage>
        <taxon>Bacteria</taxon>
        <taxon>Pseudomonadati</taxon>
        <taxon>Pseudomonadota</taxon>
        <taxon>Alphaproteobacteria</taxon>
        <taxon>Rhodobacterales</taxon>
        <taxon>Paracoccaceae</taxon>
        <taxon>Paracoccus</taxon>
    </lineage>
</organism>
<dbReference type="PIRSF" id="PIRSF004749">
    <property type="entry name" value="Pep_def"/>
    <property type="match status" value="1"/>
</dbReference>
<dbReference type="PANTHER" id="PTHR10458">
    <property type="entry name" value="PEPTIDE DEFORMYLASE"/>
    <property type="match status" value="1"/>
</dbReference>
<name>A0A926GGI2_9RHOB</name>
<dbReference type="Proteomes" id="UP000608594">
    <property type="component" value="Unassembled WGS sequence"/>
</dbReference>
<dbReference type="InterPro" id="IPR023635">
    <property type="entry name" value="Peptide_deformylase"/>
</dbReference>
<evidence type="ECO:0000256" key="1">
    <source>
        <dbReference type="ARBA" id="ARBA00010759"/>
    </source>
</evidence>
<reference evidence="2" key="1">
    <citation type="submission" date="2020-08" db="EMBL/GenBank/DDBJ databases">
        <title>Paracoccus amoyensis sp. nov., isolated from the surface seawater at coast of Xiamen, Fujian.</title>
        <authorList>
            <person name="Lyu L."/>
        </authorList>
    </citation>
    <scope>NUCLEOTIDE SEQUENCE</scope>
    <source>
        <strain evidence="2">11-3</strain>
    </source>
</reference>
<gene>
    <name evidence="2" type="ORF">H4P12_14370</name>
</gene>
<accession>A0A926GGI2</accession>